<name>A0ABU6KJQ1_9BACI</name>
<dbReference type="InterPro" id="IPR016181">
    <property type="entry name" value="Acyl_CoA_acyltransferase"/>
</dbReference>
<keyword evidence="3" id="KW-1185">Reference proteome</keyword>
<organism evidence="2 3">
    <name type="scientific">Virgibacillus tibetensis</name>
    <dbReference type="NCBI Taxonomy" id="3042313"/>
    <lineage>
        <taxon>Bacteria</taxon>
        <taxon>Bacillati</taxon>
        <taxon>Bacillota</taxon>
        <taxon>Bacilli</taxon>
        <taxon>Bacillales</taxon>
        <taxon>Bacillaceae</taxon>
        <taxon>Virgibacillus</taxon>
    </lineage>
</organism>
<protein>
    <submittedName>
        <fullName evidence="2">GNAT family N-acetyltransferase</fullName>
    </submittedName>
</protein>
<accession>A0ABU6KJQ1</accession>
<reference evidence="2 3" key="1">
    <citation type="journal article" date="2024" name="Int. J. Syst. Evol. Microbiol.">
        <title>Virgibacillus tibetensis sp. nov., isolated from salt lake on the Tibetan Plateau of China.</title>
        <authorList>
            <person name="Phurbu D."/>
            <person name="Liu Z.-X."/>
            <person name="Wang R."/>
            <person name="Zheng Y.-Y."/>
            <person name="Liu H.-C."/>
            <person name="Zhou Y.-G."/>
            <person name="Yu Y.-J."/>
            <person name="Li A.-H."/>
        </authorList>
    </citation>
    <scope>NUCLEOTIDE SEQUENCE [LARGE SCALE GENOMIC DNA]</scope>
    <source>
        <strain evidence="2 3">C22-A2</strain>
    </source>
</reference>
<dbReference type="Gene3D" id="3.40.630.30">
    <property type="match status" value="1"/>
</dbReference>
<dbReference type="CDD" id="cd04301">
    <property type="entry name" value="NAT_SF"/>
    <property type="match status" value="1"/>
</dbReference>
<proteinExistence type="predicted"/>
<dbReference type="Proteomes" id="UP001335737">
    <property type="component" value="Unassembled WGS sequence"/>
</dbReference>
<dbReference type="EMBL" id="JARZFX010000007">
    <property type="protein sequence ID" value="MEC5424637.1"/>
    <property type="molecule type" value="Genomic_DNA"/>
</dbReference>
<dbReference type="InterPro" id="IPR000182">
    <property type="entry name" value="GNAT_dom"/>
</dbReference>
<sequence>MEFFGNSTFDNYKVKKATVSDSALVFQILRDAASWLEDKGISQWEHLHNDVTIEEIEEDIREGITYVVLTAEDEPVATFNFSSKQNSWDVAMWGKRDDLAYYIHRLAVHKNHHNKQIGWKALNWIEENIELEGGFLRLDCIANNPVLNRFYQKAGYRFVGHVGEAEDKFSIYEKTLQ</sequence>
<evidence type="ECO:0000313" key="3">
    <source>
        <dbReference type="Proteomes" id="UP001335737"/>
    </source>
</evidence>
<comment type="caution">
    <text evidence="2">The sequence shown here is derived from an EMBL/GenBank/DDBJ whole genome shotgun (WGS) entry which is preliminary data.</text>
</comment>
<dbReference type="PROSITE" id="PS51186">
    <property type="entry name" value="GNAT"/>
    <property type="match status" value="1"/>
</dbReference>
<dbReference type="RefSeq" id="WP_327608202.1">
    <property type="nucleotide sequence ID" value="NZ_JARZFX010000007.1"/>
</dbReference>
<evidence type="ECO:0000259" key="1">
    <source>
        <dbReference type="PROSITE" id="PS51186"/>
    </source>
</evidence>
<evidence type="ECO:0000313" key="2">
    <source>
        <dbReference type="EMBL" id="MEC5424637.1"/>
    </source>
</evidence>
<dbReference type="SUPFAM" id="SSF55729">
    <property type="entry name" value="Acyl-CoA N-acyltransferases (Nat)"/>
    <property type="match status" value="1"/>
</dbReference>
<feature type="domain" description="N-acetyltransferase" evidence="1">
    <location>
        <begin position="12"/>
        <end position="177"/>
    </location>
</feature>
<dbReference type="Pfam" id="PF00583">
    <property type="entry name" value="Acetyltransf_1"/>
    <property type="match status" value="1"/>
</dbReference>
<gene>
    <name evidence="2" type="ORF">QGM71_14145</name>
</gene>